<protein>
    <submittedName>
        <fullName evidence="2">F-box domain-containing protein</fullName>
    </submittedName>
</protein>
<dbReference type="AlphaFoldDB" id="A0A0K0FZN9"/>
<keyword evidence="1" id="KW-1185">Reference proteome</keyword>
<sequence>MRIPVNTSLITTCLRRSITCRIKMWVGLNSPEILRGIFKHFDDFHAIEDICNKSEEFKAMYDYARPNSILKASKHFYLHDDILYMPSQYGKLEYNVSNKLLTPILDRNDLSKWLYIEKKDFPFSDTRENCPNYSEMSKYREHYGIFLSDRFEYDPDRVTYEDIVMNAVHISIQINHQLCHDKIVDKVKTFLDNFIESPNLKGLSVTFGDNIIVTSICKERLIRLLSSISRKVEILTLIYNGSHDMQDMFDAACKPFAELKALFIRSDAKYNGKGCIRFESIKHLKSLELISISGSYIFDLIMRSILEISSIKCIHIDYSSLCKYSSQMADSDLSRTNQIIMSLINCRDFPIMKYSFKIVSNRHWGKNVYHDLSISCLQTIDVVQKYFSYLDQE</sequence>
<dbReference type="Proteomes" id="UP000035680">
    <property type="component" value="Unassembled WGS sequence"/>
</dbReference>
<name>A0A0K0FZN9_STRVS</name>
<proteinExistence type="predicted"/>
<dbReference type="SUPFAM" id="SSF52047">
    <property type="entry name" value="RNI-like"/>
    <property type="match status" value="1"/>
</dbReference>
<accession>A0A0K0FZN9</accession>
<reference evidence="2" key="2">
    <citation type="submission" date="2015-08" db="UniProtKB">
        <authorList>
            <consortium name="WormBaseParasite"/>
        </authorList>
    </citation>
    <scope>IDENTIFICATION</scope>
</reference>
<dbReference type="WBParaSite" id="SVE_1791900.1">
    <property type="protein sequence ID" value="SVE_1791900.1"/>
    <property type="gene ID" value="SVE_1791900"/>
</dbReference>
<reference evidence="1" key="1">
    <citation type="submission" date="2014-07" db="EMBL/GenBank/DDBJ databases">
        <authorList>
            <person name="Martin A.A"/>
            <person name="De Silva N."/>
        </authorList>
    </citation>
    <scope>NUCLEOTIDE SEQUENCE</scope>
</reference>
<evidence type="ECO:0000313" key="2">
    <source>
        <dbReference type="WBParaSite" id="SVE_1791900.1"/>
    </source>
</evidence>
<organism evidence="1 2">
    <name type="scientific">Strongyloides venezuelensis</name>
    <name type="common">Threadworm</name>
    <dbReference type="NCBI Taxonomy" id="75913"/>
    <lineage>
        <taxon>Eukaryota</taxon>
        <taxon>Metazoa</taxon>
        <taxon>Ecdysozoa</taxon>
        <taxon>Nematoda</taxon>
        <taxon>Chromadorea</taxon>
        <taxon>Rhabditida</taxon>
        <taxon>Tylenchina</taxon>
        <taxon>Panagrolaimomorpha</taxon>
        <taxon>Strongyloidoidea</taxon>
        <taxon>Strongyloididae</taxon>
        <taxon>Strongyloides</taxon>
    </lineage>
</organism>
<evidence type="ECO:0000313" key="1">
    <source>
        <dbReference type="Proteomes" id="UP000035680"/>
    </source>
</evidence>